<proteinExistence type="predicted"/>
<organism evidence="1 2">
    <name type="scientific">Rattus norvegicus</name>
    <name type="common">Rat</name>
    <dbReference type="NCBI Taxonomy" id="10116"/>
    <lineage>
        <taxon>Eukaryota</taxon>
        <taxon>Metazoa</taxon>
        <taxon>Chordata</taxon>
        <taxon>Craniata</taxon>
        <taxon>Vertebrata</taxon>
        <taxon>Euteleostomi</taxon>
        <taxon>Mammalia</taxon>
        <taxon>Eutheria</taxon>
        <taxon>Euarchontoglires</taxon>
        <taxon>Glires</taxon>
        <taxon>Rodentia</taxon>
        <taxon>Myomorpha</taxon>
        <taxon>Muroidea</taxon>
        <taxon>Muridae</taxon>
        <taxon>Murinae</taxon>
        <taxon>Rattus</taxon>
    </lineage>
</organism>
<evidence type="ECO:0000313" key="2">
    <source>
        <dbReference type="Proteomes" id="UP000234681"/>
    </source>
</evidence>
<name>A6HDT6_RAT</name>
<dbReference type="EMBL" id="CH473948">
    <property type="protein sequence ID" value="EDM04191.1"/>
    <property type="molecule type" value="Genomic_DNA"/>
</dbReference>
<dbReference type="Proteomes" id="UP000234681">
    <property type="component" value="Chromosome 10"/>
</dbReference>
<sequence length="18" mass="1993">MGSRAPSRSFSHNNSVMQ</sequence>
<gene>
    <name evidence="1" type="ORF">rCG_33616</name>
</gene>
<protein>
    <submittedName>
        <fullName evidence="1">RCG33616</fullName>
    </submittedName>
</protein>
<dbReference type="AlphaFoldDB" id="A6HDT6"/>
<accession>A6HDT6</accession>
<evidence type="ECO:0000313" key="1">
    <source>
        <dbReference type="EMBL" id="EDM04191.1"/>
    </source>
</evidence>
<reference evidence="1 2" key="1">
    <citation type="submission" date="2005-07" db="EMBL/GenBank/DDBJ databases">
        <authorList>
            <person name="Mural R.J."/>
            <person name="Li P.W."/>
            <person name="Adams M.D."/>
            <person name="Amanatides P.G."/>
            <person name="Baden-Tillson H."/>
            <person name="Barnstead M."/>
            <person name="Chin S.H."/>
            <person name="Dew I."/>
            <person name="Evans C.A."/>
            <person name="Ferriera S."/>
            <person name="Flanigan M."/>
            <person name="Fosler C."/>
            <person name="Glodek A."/>
            <person name="Gu Z."/>
            <person name="Holt R.A."/>
            <person name="Jennings D."/>
            <person name="Kraft C.L."/>
            <person name="Lu F."/>
            <person name="Nguyen T."/>
            <person name="Nusskern D.R."/>
            <person name="Pfannkoch C.M."/>
            <person name="Sitter C."/>
            <person name="Sutton G.G."/>
            <person name="Venter J.C."/>
            <person name="Wang Z."/>
            <person name="Woodage T."/>
            <person name="Zheng X.H."/>
            <person name="Zhong F."/>
        </authorList>
    </citation>
    <scope>NUCLEOTIDE SEQUENCE [LARGE SCALE GENOMIC DNA]</scope>
    <source>
        <strain>BN</strain>
        <strain evidence="2">Sprague-Dawley</strain>
    </source>
</reference>